<dbReference type="Pfam" id="PF13359">
    <property type="entry name" value="DDE_Tnp_4"/>
    <property type="match status" value="1"/>
</dbReference>
<keyword evidence="5" id="KW-0479">Metal-binding</keyword>
<dbReference type="GO" id="GO:0016787">
    <property type="term" value="F:hydrolase activity"/>
    <property type="evidence" value="ECO:0007669"/>
    <property type="project" value="UniProtKB-KW"/>
</dbReference>
<dbReference type="GO" id="GO:0046872">
    <property type="term" value="F:metal ion binding"/>
    <property type="evidence" value="ECO:0007669"/>
    <property type="project" value="UniProtKB-KW"/>
</dbReference>
<keyword evidence="7" id="KW-0539">Nucleus</keyword>
<dbReference type="EMBL" id="JBANQN010000008">
    <property type="protein sequence ID" value="KAK6781957.1"/>
    <property type="molecule type" value="Genomic_DNA"/>
</dbReference>
<dbReference type="InterPro" id="IPR027806">
    <property type="entry name" value="HARBI1_dom"/>
</dbReference>
<evidence type="ECO:0000256" key="4">
    <source>
        <dbReference type="ARBA" id="ARBA00022722"/>
    </source>
</evidence>
<feature type="domain" description="DDE Tnp4" evidence="8">
    <location>
        <begin position="17"/>
        <end position="93"/>
    </location>
</feature>
<dbReference type="PANTHER" id="PTHR22930:SF293">
    <property type="entry name" value="PROTEIN ALP1-LIKE"/>
    <property type="match status" value="1"/>
</dbReference>
<accession>A0AAN8TBH2</accession>
<evidence type="ECO:0000256" key="1">
    <source>
        <dbReference type="ARBA" id="ARBA00001968"/>
    </source>
</evidence>
<dbReference type="PANTHER" id="PTHR22930">
    <property type="match status" value="1"/>
</dbReference>
<comment type="subcellular location">
    <subcellularLocation>
        <location evidence="2">Nucleus</location>
    </subcellularLocation>
</comment>
<evidence type="ECO:0000256" key="7">
    <source>
        <dbReference type="ARBA" id="ARBA00023242"/>
    </source>
</evidence>
<dbReference type="AlphaFoldDB" id="A0AAN8TBH2"/>
<protein>
    <recommendedName>
        <fullName evidence="8">DDE Tnp4 domain-containing protein</fullName>
    </recommendedName>
</protein>
<dbReference type="GO" id="GO:0005634">
    <property type="term" value="C:nucleus"/>
    <property type="evidence" value="ECO:0007669"/>
    <property type="project" value="UniProtKB-SubCell"/>
</dbReference>
<evidence type="ECO:0000313" key="9">
    <source>
        <dbReference type="EMBL" id="KAK6781957.1"/>
    </source>
</evidence>
<evidence type="ECO:0000256" key="6">
    <source>
        <dbReference type="ARBA" id="ARBA00022801"/>
    </source>
</evidence>
<comment type="cofactor">
    <cofactor evidence="1">
        <name>a divalent metal cation</name>
        <dbReference type="ChEBI" id="CHEBI:60240"/>
    </cofactor>
</comment>
<evidence type="ECO:0000256" key="2">
    <source>
        <dbReference type="ARBA" id="ARBA00004123"/>
    </source>
</evidence>
<evidence type="ECO:0000313" key="10">
    <source>
        <dbReference type="Proteomes" id="UP001371456"/>
    </source>
</evidence>
<evidence type="ECO:0000256" key="5">
    <source>
        <dbReference type="ARBA" id="ARBA00022723"/>
    </source>
</evidence>
<proteinExistence type="inferred from homology"/>
<evidence type="ECO:0000259" key="8">
    <source>
        <dbReference type="Pfam" id="PF13359"/>
    </source>
</evidence>
<keyword evidence="4" id="KW-0540">Nuclease</keyword>
<sequence>MGNYYLCDGGNTNGNGFMFPYQGYRYWIKDWPGNNSSPRCPEELFNMKHARARNVIEREFELLNGRWGILRSPLWYSVKVHNRIISACCLIHNFIGKEMEPDPLDVEMEFHMENQLDHESINSIEASDEWTTWRDELAQSMWNERLGNPSL</sequence>
<comment type="caution">
    <text evidence="9">The sequence shown here is derived from an EMBL/GenBank/DDBJ whole genome shotgun (WGS) entry which is preliminary data.</text>
</comment>
<organism evidence="9 10">
    <name type="scientific">Solanum bulbocastanum</name>
    <name type="common">Wild potato</name>
    <dbReference type="NCBI Taxonomy" id="147425"/>
    <lineage>
        <taxon>Eukaryota</taxon>
        <taxon>Viridiplantae</taxon>
        <taxon>Streptophyta</taxon>
        <taxon>Embryophyta</taxon>
        <taxon>Tracheophyta</taxon>
        <taxon>Spermatophyta</taxon>
        <taxon>Magnoliopsida</taxon>
        <taxon>eudicotyledons</taxon>
        <taxon>Gunneridae</taxon>
        <taxon>Pentapetalae</taxon>
        <taxon>asterids</taxon>
        <taxon>lamiids</taxon>
        <taxon>Solanales</taxon>
        <taxon>Solanaceae</taxon>
        <taxon>Solanoideae</taxon>
        <taxon>Solaneae</taxon>
        <taxon>Solanum</taxon>
    </lineage>
</organism>
<dbReference type="InterPro" id="IPR045249">
    <property type="entry name" value="HARBI1-like"/>
</dbReference>
<dbReference type="Proteomes" id="UP001371456">
    <property type="component" value="Unassembled WGS sequence"/>
</dbReference>
<keyword evidence="10" id="KW-1185">Reference proteome</keyword>
<gene>
    <name evidence="9" type="ORF">RDI58_019753</name>
</gene>
<reference evidence="9 10" key="1">
    <citation type="submission" date="2024-02" db="EMBL/GenBank/DDBJ databases">
        <title>de novo genome assembly of Solanum bulbocastanum strain 11H21.</title>
        <authorList>
            <person name="Hosaka A.J."/>
        </authorList>
    </citation>
    <scope>NUCLEOTIDE SEQUENCE [LARGE SCALE GENOMIC DNA]</scope>
    <source>
        <tissue evidence="9">Young leaves</tissue>
    </source>
</reference>
<evidence type="ECO:0000256" key="3">
    <source>
        <dbReference type="ARBA" id="ARBA00006958"/>
    </source>
</evidence>
<comment type="similarity">
    <text evidence="3">Belongs to the HARBI1 family.</text>
</comment>
<dbReference type="GO" id="GO:0004518">
    <property type="term" value="F:nuclease activity"/>
    <property type="evidence" value="ECO:0007669"/>
    <property type="project" value="UniProtKB-KW"/>
</dbReference>
<name>A0AAN8TBH2_SOLBU</name>
<keyword evidence="6" id="KW-0378">Hydrolase</keyword>